<comment type="similarity">
    <text evidence="1">Belongs to the secreted LysM effector family.</text>
</comment>
<comment type="caution">
    <text evidence="4">The sequence shown here is derived from an EMBL/GenBank/DDBJ whole genome shotgun (WGS) entry which is preliminary data.</text>
</comment>
<evidence type="ECO:0000313" key="5">
    <source>
        <dbReference type="Proteomes" id="UP000813444"/>
    </source>
</evidence>
<feature type="signal peptide" evidence="2">
    <location>
        <begin position="1"/>
        <end position="18"/>
    </location>
</feature>
<dbReference type="PANTHER" id="PTHR33928:SF2">
    <property type="entry name" value="PECTATE LYASE SUPERFAMILY PROTEIN DOMAIN-CONTAINING PROTEIN-RELATED"/>
    <property type="match status" value="1"/>
</dbReference>
<dbReference type="PANTHER" id="PTHR33928">
    <property type="entry name" value="POLYGALACTURONASE QRT3"/>
    <property type="match status" value="1"/>
</dbReference>
<dbReference type="SUPFAM" id="SSF54106">
    <property type="entry name" value="LysM domain"/>
    <property type="match status" value="1"/>
</dbReference>
<dbReference type="Proteomes" id="UP000813444">
    <property type="component" value="Unassembled WGS sequence"/>
</dbReference>
<dbReference type="InterPro" id="IPR018392">
    <property type="entry name" value="LysM"/>
</dbReference>
<reference evidence="4" key="1">
    <citation type="journal article" date="2021" name="Nat. Commun.">
        <title>Genetic determinants of endophytism in the Arabidopsis root mycobiome.</title>
        <authorList>
            <person name="Mesny F."/>
            <person name="Miyauchi S."/>
            <person name="Thiergart T."/>
            <person name="Pickel B."/>
            <person name="Atanasova L."/>
            <person name="Karlsson M."/>
            <person name="Huettel B."/>
            <person name="Barry K.W."/>
            <person name="Haridas S."/>
            <person name="Chen C."/>
            <person name="Bauer D."/>
            <person name="Andreopoulos W."/>
            <person name="Pangilinan J."/>
            <person name="LaButti K."/>
            <person name="Riley R."/>
            <person name="Lipzen A."/>
            <person name="Clum A."/>
            <person name="Drula E."/>
            <person name="Henrissat B."/>
            <person name="Kohler A."/>
            <person name="Grigoriev I.V."/>
            <person name="Martin F.M."/>
            <person name="Hacquard S."/>
        </authorList>
    </citation>
    <scope>NUCLEOTIDE SEQUENCE</scope>
    <source>
        <strain evidence="4">MPI-CAGE-CH-0235</strain>
    </source>
</reference>
<accession>A0A8K0SF10</accession>
<dbReference type="InterPro" id="IPR036779">
    <property type="entry name" value="LysM_dom_sf"/>
</dbReference>
<keyword evidence="2" id="KW-0732">Signal</keyword>
<feature type="non-terminal residue" evidence="4">
    <location>
        <position position="1"/>
    </location>
</feature>
<dbReference type="Pfam" id="PF01476">
    <property type="entry name" value="LysM"/>
    <property type="match status" value="1"/>
</dbReference>
<dbReference type="CDD" id="cd23668">
    <property type="entry name" value="GH55_beta13glucanase-like"/>
    <property type="match status" value="1"/>
</dbReference>
<dbReference type="SMART" id="SM00257">
    <property type="entry name" value="LysM"/>
    <property type="match status" value="2"/>
</dbReference>
<evidence type="ECO:0000313" key="4">
    <source>
        <dbReference type="EMBL" id="KAH7305819.1"/>
    </source>
</evidence>
<dbReference type="InterPro" id="IPR024535">
    <property type="entry name" value="RHGA/B-epi-like_pectate_lyase"/>
</dbReference>
<dbReference type="InterPro" id="IPR039279">
    <property type="entry name" value="QRT3-like"/>
</dbReference>
<keyword evidence="5" id="KW-1185">Reference proteome</keyword>
<dbReference type="Gene3D" id="2.160.20.10">
    <property type="entry name" value="Single-stranded right-handed beta-helix, Pectin lyase-like"/>
    <property type="match status" value="2"/>
</dbReference>
<feature type="chain" id="PRO_5035447878" evidence="2">
    <location>
        <begin position="19"/>
        <end position="1330"/>
    </location>
</feature>
<organism evidence="4 5">
    <name type="scientific">Stachybotrys elegans</name>
    <dbReference type="NCBI Taxonomy" id="80388"/>
    <lineage>
        <taxon>Eukaryota</taxon>
        <taxon>Fungi</taxon>
        <taxon>Dikarya</taxon>
        <taxon>Ascomycota</taxon>
        <taxon>Pezizomycotina</taxon>
        <taxon>Sordariomycetes</taxon>
        <taxon>Hypocreomycetidae</taxon>
        <taxon>Hypocreales</taxon>
        <taxon>Stachybotryaceae</taxon>
        <taxon>Stachybotrys</taxon>
    </lineage>
</organism>
<dbReference type="FunFam" id="2.160.20.10:FF:000049">
    <property type="entry name" value="Putative exo-beta-1,3-glucanase"/>
    <property type="match status" value="1"/>
</dbReference>
<proteinExistence type="inferred from homology"/>
<dbReference type="Pfam" id="PF12708">
    <property type="entry name" value="Pect-lyase_RHGA_epim"/>
    <property type="match status" value="2"/>
</dbReference>
<evidence type="ECO:0000256" key="1">
    <source>
        <dbReference type="ARBA" id="ARBA00044955"/>
    </source>
</evidence>
<sequence>MLFLFWLYTFGVPLLCYGHSHRHDGSQHSHMHASHGRDNAADRDAALDEALRLIAKGQAAMARANEAIIANPRRNRLEVLNATELNRAQTPPPLLDYHSNATTLEARSENTRGSNGTEDDMRYTVPDELIEAARLVSQHWTPPNENEDVDYETAIHGLQTYFQIPVNDTNMMPPMLQFGSGLVSRVEEPPSAFRYGGNASDLVQSTPQDQDEVKLKKRASGDWWIATIRQRGSSPFAPSGYQVWRNVKDFGAKGDGVADDTEAINKAISSGGRCGGGNCTGSTIYPATVYFPPGKYKVSSSIIQYYNTELIGNPFELPKIVAAPSFVGLGVITSNVYTGETSQWYLNQNNFLRSIRNFIIDIRATPQWGQVCGIHWQVAQGTSLENIHFYMTTPEDDASTTQQGIYMENGSGGFLSDLYFVGGKFGAYMGNQQFTASGLYFQDAETAIQIHWDWGWTMQNIVVVNCQTGISIVGGAGGGIGSLFVTDMQMRYGRVGIATSVMSDNSTALLLSNSGFYAVDTVVKDMAKGKVLLPGSSKTRNVDNWGFGMVTNANGDTTFLNGAVLDSPNRDSSLVVGPRNQFFTRRRPKYDDVGYSQILDARAYGAQGDGKTDDTAVLNHLFATAANMSAIVYIPFGVYLIQDTIDIPVGSRIIGQAWAQIMATGSKFSNALQPRVAVRVGLPNQVGVVEIQSLIFTVKGATAGAVLMEWNVHESAQGSAGLWDTHFRVGGAAGTDLTANDCPKLSGKVNPKCIAASLMLHLTSESSAYLENVWMWTADHDFDTAEQTQIDIYAGRGMLVESNGPTWLWGTSVEHCVLYQYQLSGAKNIVMGLIQTESPYFQSVPTAPAPFLPGAFPDDPEFHDCSPTSKTCGVSWAVRLIDSSEIHILSAGLYSFFSRYDQTCINSGRHNCQDKIFYTEQSFSVWIYNLVTIGSIEMISPLNGKPTLGKPNRNGFASSLLAWLGGAKQMTGRRDFAGYRIHDEGTAGLDVFPAACQNALKALVRCDNGTSEWTTPEYHGIMPDEVDVNSVCDAGCAQSISDWTKATDVIAGFGDAEGIDAMKTAELCSDCYIGRLKMMQSSNYSIYSQEPFYQGALKAAVSRCSLANQPTATKDSPFPENPTETPLCLSGVTYTTQSGDTCNSLALKYKVSSAAIFIGNPAILDCNEIVQGVSICLPLPCDIYQLDSEDTCLHVEVKTGLDDKSIMQLNPWIDETCENLQSAPETLGSVLCISIPGGDFTHNVTTEDSDPAYSEYGSEVVSPPAGAILAEDTTTNCGAWQEIKEGDDCAQVLVRHHISLLLFTRANPSVSMENCSADLVPGLTYCVNPT</sequence>
<dbReference type="InterPro" id="IPR011050">
    <property type="entry name" value="Pectin_lyase_fold/virulence"/>
</dbReference>
<evidence type="ECO:0000259" key="3">
    <source>
        <dbReference type="PROSITE" id="PS51782"/>
    </source>
</evidence>
<gene>
    <name evidence="4" type="ORF">B0I35DRAFT_492440</name>
</gene>
<dbReference type="SUPFAM" id="SSF51126">
    <property type="entry name" value="Pectin lyase-like"/>
    <property type="match status" value="2"/>
</dbReference>
<dbReference type="Gene3D" id="3.10.350.10">
    <property type="entry name" value="LysM domain"/>
    <property type="match status" value="3"/>
</dbReference>
<dbReference type="GO" id="GO:0004650">
    <property type="term" value="F:polygalacturonase activity"/>
    <property type="evidence" value="ECO:0007669"/>
    <property type="project" value="InterPro"/>
</dbReference>
<dbReference type="CDD" id="cd00118">
    <property type="entry name" value="LysM"/>
    <property type="match status" value="1"/>
</dbReference>
<dbReference type="PROSITE" id="PS51782">
    <property type="entry name" value="LYSM"/>
    <property type="match status" value="1"/>
</dbReference>
<feature type="domain" description="LysM" evidence="3">
    <location>
        <begin position="1132"/>
        <end position="1177"/>
    </location>
</feature>
<dbReference type="OrthoDB" id="1046782at2759"/>
<dbReference type="InterPro" id="IPR012334">
    <property type="entry name" value="Pectin_lyas_fold"/>
</dbReference>
<protein>
    <submittedName>
        <fullName evidence="4">Pectate lyase superfamily protein-domain-containing protein</fullName>
    </submittedName>
</protein>
<dbReference type="EMBL" id="JAGPNK010000017">
    <property type="protein sequence ID" value="KAH7305819.1"/>
    <property type="molecule type" value="Genomic_DNA"/>
</dbReference>
<dbReference type="GO" id="GO:0016829">
    <property type="term" value="F:lyase activity"/>
    <property type="evidence" value="ECO:0007669"/>
    <property type="project" value="UniProtKB-KW"/>
</dbReference>
<name>A0A8K0SF10_9HYPO</name>
<keyword evidence="4" id="KW-0456">Lyase</keyword>
<evidence type="ECO:0000256" key="2">
    <source>
        <dbReference type="SAM" id="SignalP"/>
    </source>
</evidence>